<accession>A0A9D1U3I4</accession>
<dbReference type="EMBL" id="DXGK01000014">
    <property type="protein sequence ID" value="HIW69870.1"/>
    <property type="molecule type" value="Genomic_DNA"/>
</dbReference>
<dbReference type="SUPFAM" id="SSF46785">
    <property type="entry name" value="Winged helix' DNA-binding domain"/>
    <property type="match status" value="1"/>
</dbReference>
<protein>
    <submittedName>
        <fullName evidence="5">GntR family transcriptional regulator</fullName>
    </submittedName>
</protein>
<evidence type="ECO:0000313" key="6">
    <source>
        <dbReference type="Proteomes" id="UP000886878"/>
    </source>
</evidence>
<comment type="caution">
    <text evidence="5">The sequence shown here is derived from an EMBL/GenBank/DDBJ whole genome shotgun (WGS) entry which is preliminary data.</text>
</comment>
<dbReference type="Proteomes" id="UP000886878">
    <property type="component" value="Unassembled WGS sequence"/>
</dbReference>
<dbReference type="PROSITE" id="PS50949">
    <property type="entry name" value="HTH_GNTR"/>
    <property type="match status" value="1"/>
</dbReference>
<dbReference type="GO" id="GO:0003700">
    <property type="term" value="F:DNA-binding transcription factor activity"/>
    <property type="evidence" value="ECO:0007669"/>
    <property type="project" value="InterPro"/>
</dbReference>
<dbReference type="SMART" id="SM00345">
    <property type="entry name" value="HTH_GNTR"/>
    <property type="match status" value="1"/>
</dbReference>
<dbReference type="InterPro" id="IPR036388">
    <property type="entry name" value="WH-like_DNA-bd_sf"/>
</dbReference>
<reference evidence="5" key="1">
    <citation type="journal article" date="2021" name="PeerJ">
        <title>Extensive microbial diversity within the chicken gut microbiome revealed by metagenomics and culture.</title>
        <authorList>
            <person name="Gilroy R."/>
            <person name="Ravi A."/>
            <person name="Getino M."/>
            <person name="Pursley I."/>
            <person name="Horton D.L."/>
            <person name="Alikhan N.F."/>
            <person name="Baker D."/>
            <person name="Gharbi K."/>
            <person name="Hall N."/>
            <person name="Watson M."/>
            <person name="Adriaenssens E.M."/>
            <person name="Foster-Nyarko E."/>
            <person name="Jarju S."/>
            <person name="Secka A."/>
            <person name="Antonio M."/>
            <person name="Oren A."/>
            <person name="Chaudhuri R.R."/>
            <person name="La Ragione R."/>
            <person name="Hildebrand F."/>
            <person name="Pallen M.J."/>
        </authorList>
    </citation>
    <scope>NUCLEOTIDE SEQUENCE</scope>
    <source>
        <strain evidence="5">ChiHejej3B27-2180</strain>
    </source>
</reference>
<evidence type="ECO:0000259" key="4">
    <source>
        <dbReference type="PROSITE" id="PS50949"/>
    </source>
</evidence>
<dbReference type="Pfam" id="PF00392">
    <property type="entry name" value="GntR"/>
    <property type="match status" value="1"/>
</dbReference>
<proteinExistence type="predicted"/>
<dbReference type="PANTHER" id="PTHR38445">
    <property type="entry name" value="HTH-TYPE TRANSCRIPTIONAL REPRESSOR YTRA"/>
    <property type="match status" value="1"/>
</dbReference>
<feature type="domain" description="HTH gntR-type" evidence="4">
    <location>
        <begin position="9"/>
        <end position="77"/>
    </location>
</feature>
<organism evidence="5 6">
    <name type="scientific">Candidatus Limosilactobacillus merdipullorum</name>
    <dbReference type="NCBI Taxonomy" id="2838653"/>
    <lineage>
        <taxon>Bacteria</taxon>
        <taxon>Bacillati</taxon>
        <taxon>Bacillota</taxon>
        <taxon>Bacilli</taxon>
        <taxon>Lactobacillales</taxon>
        <taxon>Lactobacillaceae</taxon>
        <taxon>Limosilactobacillus</taxon>
    </lineage>
</organism>
<dbReference type="InterPro" id="IPR036390">
    <property type="entry name" value="WH_DNA-bd_sf"/>
</dbReference>
<dbReference type="CDD" id="cd07377">
    <property type="entry name" value="WHTH_GntR"/>
    <property type="match status" value="1"/>
</dbReference>
<evidence type="ECO:0000256" key="2">
    <source>
        <dbReference type="ARBA" id="ARBA00023125"/>
    </source>
</evidence>
<dbReference type="Gene3D" id="1.10.10.10">
    <property type="entry name" value="Winged helix-like DNA-binding domain superfamily/Winged helix DNA-binding domain"/>
    <property type="match status" value="1"/>
</dbReference>
<evidence type="ECO:0000256" key="1">
    <source>
        <dbReference type="ARBA" id="ARBA00023015"/>
    </source>
</evidence>
<dbReference type="AlphaFoldDB" id="A0A9D1U3I4"/>
<sequence length="128" mass="14759">MHFSFDQASPIYRQIAAQLEEMIFTGGLKEEERIPSTNELSRELHVNPATVLKGMNLLVNAGLLEKRRGLGTFVVKGAHDQIVEERRQTFYEEYVENVVDEAQKLNLSEQRLIELIKRGYEENGHNED</sequence>
<evidence type="ECO:0000256" key="3">
    <source>
        <dbReference type="ARBA" id="ARBA00023163"/>
    </source>
</evidence>
<gene>
    <name evidence="5" type="ORF">H9876_00595</name>
</gene>
<keyword evidence="2" id="KW-0238">DNA-binding</keyword>
<dbReference type="PANTHER" id="PTHR38445:SF10">
    <property type="entry name" value="GNTR-FAMILY TRANSCRIPTIONAL REGULATOR"/>
    <property type="match status" value="1"/>
</dbReference>
<reference evidence="5" key="2">
    <citation type="submission" date="2021-04" db="EMBL/GenBank/DDBJ databases">
        <authorList>
            <person name="Gilroy R."/>
        </authorList>
    </citation>
    <scope>NUCLEOTIDE SEQUENCE</scope>
    <source>
        <strain evidence="5">ChiHejej3B27-2180</strain>
    </source>
</reference>
<keyword evidence="1" id="KW-0805">Transcription regulation</keyword>
<name>A0A9D1U3I4_9LACO</name>
<evidence type="ECO:0000313" key="5">
    <source>
        <dbReference type="EMBL" id="HIW69870.1"/>
    </source>
</evidence>
<keyword evidence="3" id="KW-0804">Transcription</keyword>
<dbReference type="GO" id="GO:0003677">
    <property type="term" value="F:DNA binding"/>
    <property type="evidence" value="ECO:0007669"/>
    <property type="project" value="UniProtKB-KW"/>
</dbReference>
<dbReference type="InterPro" id="IPR000524">
    <property type="entry name" value="Tscrpt_reg_HTH_GntR"/>
</dbReference>